<gene>
    <name evidence="1" type="ORF">BDK51DRAFT_39968</name>
</gene>
<dbReference type="EMBL" id="KZ993871">
    <property type="protein sequence ID" value="RKO94537.1"/>
    <property type="molecule type" value="Genomic_DNA"/>
</dbReference>
<sequence length="164" mass="17130">MSGTSYSTSNSWVLGSYNYPLSGTTDFLLTANATFSVTGVQLEKSSVATPLEWNAQSAFSYFPSALMDSSTACNAIISFSVTMRTTPTTKNVSSVGNFRIYALSGGSTLAQTTVTAIALSTDGQSYSNANFAFTASTDAFITGGFSILRANSLATACIDFSAEL</sequence>
<name>A0A4V1ISS1_9FUNG</name>
<evidence type="ECO:0000313" key="1">
    <source>
        <dbReference type="EMBL" id="RKO94537.1"/>
    </source>
</evidence>
<evidence type="ECO:0000313" key="2">
    <source>
        <dbReference type="Proteomes" id="UP000269721"/>
    </source>
</evidence>
<keyword evidence="2" id="KW-1185">Reference proteome</keyword>
<dbReference type="AlphaFoldDB" id="A0A4V1ISS1"/>
<accession>A0A4V1ISS1</accession>
<dbReference type="Proteomes" id="UP000269721">
    <property type="component" value="Unassembled WGS sequence"/>
</dbReference>
<protein>
    <submittedName>
        <fullName evidence="1">Uncharacterized protein</fullName>
    </submittedName>
</protein>
<reference evidence="2" key="1">
    <citation type="journal article" date="2018" name="Nat. Microbiol.">
        <title>Leveraging single-cell genomics to expand the fungal tree of life.</title>
        <authorList>
            <person name="Ahrendt S.R."/>
            <person name="Quandt C.A."/>
            <person name="Ciobanu D."/>
            <person name="Clum A."/>
            <person name="Salamov A."/>
            <person name="Andreopoulos B."/>
            <person name="Cheng J.F."/>
            <person name="Woyke T."/>
            <person name="Pelin A."/>
            <person name="Henrissat B."/>
            <person name="Reynolds N.K."/>
            <person name="Benny G.L."/>
            <person name="Smith M.E."/>
            <person name="James T.Y."/>
            <person name="Grigoriev I.V."/>
        </authorList>
    </citation>
    <scope>NUCLEOTIDE SEQUENCE [LARGE SCALE GENOMIC DNA]</scope>
</reference>
<organism evidence="1 2">
    <name type="scientific">Blyttiomyces helicus</name>
    <dbReference type="NCBI Taxonomy" id="388810"/>
    <lineage>
        <taxon>Eukaryota</taxon>
        <taxon>Fungi</taxon>
        <taxon>Fungi incertae sedis</taxon>
        <taxon>Chytridiomycota</taxon>
        <taxon>Chytridiomycota incertae sedis</taxon>
        <taxon>Chytridiomycetes</taxon>
        <taxon>Chytridiomycetes incertae sedis</taxon>
        <taxon>Blyttiomyces</taxon>
    </lineage>
</organism>
<proteinExistence type="predicted"/>